<dbReference type="Proteomes" id="UP001652564">
    <property type="component" value="Unassembled WGS sequence"/>
</dbReference>
<protein>
    <submittedName>
        <fullName evidence="3">Glycosyltransferase family 61 protein</fullName>
    </submittedName>
</protein>
<evidence type="ECO:0000313" key="4">
    <source>
        <dbReference type="Proteomes" id="UP001652564"/>
    </source>
</evidence>
<proteinExistence type="predicted"/>
<organism evidence="3 4">
    <name type="scientific">Albidovulum litorale</name>
    <dbReference type="NCBI Taxonomy" id="2984134"/>
    <lineage>
        <taxon>Bacteria</taxon>
        <taxon>Pseudomonadati</taxon>
        <taxon>Pseudomonadota</taxon>
        <taxon>Alphaproteobacteria</taxon>
        <taxon>Rhodobacterales</taxon>
        <taxon>Paracoccaceae</taxon>
        <taxon>Albidovulum</taxon>
    </lineage>
</organism>
<dbReference type="InterPro" id="IPR049625">
    <property type="entry name" value="Glyco_transf_61_cat"/>
</dbReference>
<gene>
    <name evidence="3" type="ORF">OEZ71_11705</name>
</gene>
<evidence type="ECO:0000256" key="1">
    <source>
        <dbReference type="SAM" id="MobiDB-lite"/>
    </source>
</evidence>
<keyword evidence="4" id="KW-1185">Reference proteome</keyword>
<name>A0ABT2ZP99_9RHOB</name>
<dbReference type="RefSeq" id="WP_263740183.1">
    <property type="nucleotide sequence ID" value="NZ_JAOWKZ010000003.1"/>
</dbReference>
<reference evidence="3 4" key="1">
    <citation type="submission" date="2022-10" db="EMBL/GenBank/DDBJ databases">
        <title>Defluviimonas sp. nov., isolated from ocean surface sediments.</title>
        <authorList>
            <person name="He W."/>
            <person name="Wang L."/>
            <person name="Zhang D.-F."/>
        </authorList>
    </citation>
    <scope>NUCLEOTIDE SEQUENCE [LARGE SCALE GENOMIC DNA]</scope>
    <source>
        <strain evidence="3 4">WL0050</strain>
    </source>
</reference>
<feature type="domain" description="Glycosyltransferase 61 catalytic" evidence="2">
    <location>
        <begin position="84"/>
        <end position="253"/>
    </location>
</feature>
<feature type="region of interest" description="Disordered" evidence="1">
    <location>
        <begin position="349"/>
        <end position="369"/>
    </location>
</feature>
<feature type="compositionally biased region" description="Basic and acidic residues" evidence="1">
    <location>
        <begin position="349"/>
        <end position="363"/>
    </location>
</feature>
<evidence type="ECO:0000313" key="3">
    <source>
        <dbReference type="EMBL" id="MCV2872960.1"/>
    </source>
</evidence>
<evidence type="ECO:0000259" key="2">
    <source>
        <dbReference type="Pfam" id="PF04577"/>
    </source>
</evidence>
<sequence>MPEPLPDGGWSREVVTVKNATVVPPEKMTWQPVCGVVSEDGDCAHAATWRSGMRMTRDIQSPPPEPARKVSGRHMWGGMYYGHFGHFMVETMSRCWAFDREGIDSVVFVPKHKDLKDFAQYQKEFWDLLGLETDITIAREPTQFEELLVPGQGFGLGKIASGTPEFRAAMRRIRQRIPDDEKRKIYVSRTKFNGRGGVIAEAALERNMAAHGYTIMHPEKMPLLEQFRYYKSATHIIGVDSSAFHIAGMMADPSQRIGFILRRSNGGHDAITAQIRAMIGRDPAVIDVLAAHWLDVLQTESNHLSWGELDHLRLAAALEHNGFIDTAHGWEAPPEDEIAASVARAAEKAKTEVARRPVHRDDVLASANS</sequence>
<dbReference type="EMBL" id="JAOWKZ010000003">
    <property type="protein sequence ID" value="MCV2872960.1"/>
    <property type="molecule type" value="Genomic_DNA"/>
</dbReference>
<comment type="caution">
    <text evidence="3">The sequence shown here is derived from an EMBL/GenBank/DDBJ whole genome shotgun (WGS) entry which is preliminary data.</text>
</comment>
<dbReference type="Pfam" id="PF04577">
    <property type="entry name" value="Glyco_transf_61"/>
    <property type="match status" value="1"/>
</dbReference>
<accession>A0ABT2ZP99</accession>